<evidence type="ECO:0000256" key="2">
    <source>
        <dbReference type="ARBA" id="ARBA00023008"/>
    </source>
</evidence>
<keyword evidence="3" id="KW-0732">Signal</keyword>
<proteinExistence type="predicted"/>
<dbReference type="PANTHER" id="PTHR38439">
    <property type="entry name" value="AURACYANIN-B"/>
    <property type="match status" value="1"/>
</dbReference>
<feature type="signal peptide" evidence="3">
    <location>
        <begin position="1"/>
        <end position="20"/>
    </location>
</feature>
<keyword evidence="2" id="KW-0186">Copper</keyword>
<dbReference type="SUPFAM" id="SSF49503">
    <property type="entry name" value="Cupredoxins"/>
    <property type="match status" value="1"/>
</dbReference>
<dbReference type="PANTHER" id="PTHR38439:SF3">
    <property type="entry name" value="COPPER-RESISTANT CUPROPROTEIN COPI"/>
    <property type="match status" value="1"/>
</dbReference>
<dbReference type="InterPro" id="IPR028096">
    <property type="entry name" value="EfeO_Cupredoxin"/>
</dbReference>
<feature type="chain" id="PRO_5046439220" evidence="3">
    <location>
        <begin position="21"/>
        <end position="129"/>
    </location>
</feature>
<evidence type="ECO:0000313" key="6">
    <source>
        <dbReference type="Proteomes" id="UP001596047"/>
    </source>
</evidence>
<feature type="domain" description="EfeO-type cupredoxin-like" evidence="4">
    <location>
        <begin position="19"/>
        <end position="122"/>
    </location>
</feature>
<accession>A0ABW0VV90</accession>
<keyword evidence="6" id="KW-1185">Reference proteome</keyword>
<organism evidence="5 6">
    <name type="scientific">Paenibacillus solisilvae</name>
    <dbReference type="NCBI Taxonomy" id="2486751"/>
    <lineage>
        <taxon>Bacteria</taxon>
        <taxon>Bacillati</taxon>
        <taxon>Bacillota</taxon>
        <taxon>Bacilli</taxon>
        <taxon>Bacillales</taxon>
        <taxon>Paenibacillaceae</taxon>
        <taxon>Paenibacillus</taxon>
    </lineage>
</organism>
<keyword evidence="1" id="KW-0479">Metal-binding</keyword>
<dbReference type="PROSITE" id="PS00196">
    <property type="entry name" value="COPPER_BLUE"/>
    <property type="match status" value="1"/>
</dbReference>
<dbReference type="PROSITE" id="PS51257">
    <property type="entry name" value="PROKAR_LIPOPROTEIN"/>
    <property type="match status" value="1"/>
</dbReference>
<dbReference type="PROSITE" id="PS00079">
    <property type="entry name" value="MULTICOPPER_OXIDASE1"/>
    <property type="match status" value="1"/>
</dbReference>
<sequence length="129" mass="14173">MFNKIVRTCLIIIALTSVLAACSGKSSNTESTSTGTNSPQSIKIDMNEFSFSVKQLTVNHGDTVHFILTNSGKFPHDINSEELKMDEDVDPGKTAEFDWTAPQKTGTYKVICDKPGHMDKGMFLSLIVK</sequence>
<protein>
    <submittedName>
        <fullName evidence="5">Cupredoxin domain-containing protein</fullName>
    </submittedName>
</protein>
<dbReference type="Pfam" id="PF13473">
    <property type="entry name" value="Cupredoxin_1"/>
    <property type="match status" value="1"/>
</dbReference>
<dbReference type="InterPro" id="IPR033138">
    <property type="entry name" value="Cu_oxidase_CS"/>
</dbReference>
<dbReference type="InterPro" id="IPR050845">
    <property type="entry name" value="Cu-binding_ET"/>
</dbReference>
<gene>
    <name evidence="5" type="ORF">ACFPYJ_11480</name>
</gene>
<evidence type="ECO:0000256" key="1">
    <source>
        <dbReference type="ARBA" id="ARBA00022723"/>
    </source>
</evidence>
<name>A0ABW0VV90_9BACL</name>
<evidence type="ECO:0000313" key="5">
    <source>
        <dbReference type="EMBL" id="MFC5649731.1"/>
    </source>
</evidence>
<comment type="caution">
    <text evidence="5">The sequence shown here is derived from an EMBL/GenBank/DDBJ whole genome shotgun (WGS) entry which is preliminary data.</text>
</comment>
<dbReference type="Gene3D" id="2.60.40.420">
    <property type="entry name" value="Cupredoxins - blue copper proteins"/>
    <property type="match status" value="1"/>
</dbReference>
<evidence type="ECO:0000256" key="3">
    <source>
        <dbReference type="SAM" id="SignalP"/>
    </source>
</evidence>
<evidence type="ECO:0000259" key="4">
    <source>
        <dbReference type="Pfam" id="PF13473"/>
    </source>
</evidence>
<reference evidence="6" key="1">
    <citation type="journal article" date="2019" name="Int. J. Syst. Evol. Microbiol.">
        <title>The Global Catalogue of Microorganisms (GCM) 10K type strain sequencing project: providing services to taxonomists for standard genome sequencing and annotation.</title>
        <authorList>
            <consortium name="The Broad Institute Genomics Platform"/>
            <consortium name="The Broad Institute Genome Sequencing Center for Infectious Disease"/>
            <person name="Wu L."/>
            <person name="Ma J."/>
        </authorList>
    </citation>
    <scope>NUCLEOTIDE SEQUENCE [LARGE SCALE GENOMIC DNA]</scope>
    <source>
        <strain evidence="6">CGMCC 1.3240</strain>
    </source>
</reference>
<dbReference type="RefSeq" id="WP_379188262.1">
    <property type="nucleotide sequence ID" value="NZ_JBHSOW010000040.1"/>
</dbReference>
<dbReference type="InterPro" id="IPR008972">
    <property type="entry name" value="Cupredoxin"/>
</dbReference>
<dbReference type="Proteomes" id="UP001596047">
    <property type="component" value="Unassembled WGS sequence"/>
</dbReference>
<dbReference type="InterPro" id="IPR028871">
    <property type="entry name" value="BlueCu_1_BS"/>
</dbReference>
<dbReference type="EMBL" id="JBHSOW010000040">
    <property type="protein sequence ID" value="MFC5649731.1"/>
    <property type="molecule type" value="Genomic_DNA"/>
</dbReference>